<proteinExistence type="predicted"/>
<comment type="caution">
    <text evidence="1">The sequence shown here is derived from an EMBL/GenBank/DDBJ whole genome shotgun (WGS) entry which is preliminary data.</text>
</comment>
<evidence type="ECO:0000313" key="2">
    <source>
        <dbReference type="Proteomes" id="UP000733858"/>
    </source>
</evidence>
<name>A0ABS7M6Z6_9HYPH</name>
<keyword evidence="2" id="KW-1185">Reference proteome</keyword>
<dbReference type="EMBL" id="JAILYJ010000020">
    <property type="protein sequence ID" value="MBY4632835.1"/>
    <property type="molecule type" value="Genomic_DNA"/>
</dbReference>
<dbReference type="RefSeq" id="WP_222141580.1">
    <property type="nucleotide sequence ID" value="NZ_JAILYJ010000020.1"/>
</dbReference>
<reference evidence="1 2" key="1">
    <citation type="submission" date="2021-08" db="EMBL/GenBank/DDBJ databases">
        <title>Rhizobium croatiense sp. nov. and Rhizobium redzepovicii sp. nov., two new species isolated from nodules of Phaseolus vulgaris in Croatia.</title>
        <authorList>
            <person name="Rajnovic I."/>
            <person name="Ramirez-Bahena M.H."/>
            <person name="Kajic S."/>
            <person name="Igual M.J."/>
            <person name="Peix A."/>
            <person name="Velazquez E."/>
            <person name="Sikora S."/>
        </authorList>
    </citation>
    <scope>NUCLEOTIDE SEQUENCE [LARGE SCALE GENOMIC DNA]</scope>
    <source>
        <strain evidence="1 2">13T</strain>
    </source>
</reference>
<organism evidence="1 2">
    <name type="scientific">Rhizobium croatiense</name>
    <dbReference type="NCBI Taxonomy" id="2867516"/>
    <lineage>
        <taxon>Bacteria</taxon>
        <taxon>Pseudomonadati</taxon>
        <taxon>Pseudomonadota</taxon>
        <taxon>Alphaproteobacteria</taxon>
        <taxon>Hyphomicrobiales</taxon>
        <taxon>Rhizobiaceae</taxon>
        <taxon>Rhizobium/Agrobacterium group</taxon>
        <taxon>Rhizobium</taxon>
    </lineage>
</organism>
<gene>
    <name evidence="1" type="ORF">K6M89_26555</name>
</gene>
<dbReference type="Proteomes" id="UP000733858">
    <property type="component" value="Unassembled WGS sequence"/>
</dbReference>
<evidence type="ECO:0000313" key="1">
    <source>
        <dbReference type="EMBL" id="MBY4632835.1"/>
    </source>
</evidence>
<sequence length="216" mass="22037">MPNYDGTPVAAAPKMSRLGAAPHAGQSGDLSINNVVRSIGRGVLGVGPYLDEMNAATNAAIAPAINPLLPDSWRLPGDTYEERYNTSLAMQRGMDEAFDEQHPYISEGLQGVGEVASTLALQRSAPGIGKVVLGNVGKGLPARIAATIASNLGMGAVEGFGDGEGGLGNRAEQAVHDAVVEALTGLGMMPVEAGAEAGRKAGAKALARALLKVRGR</sequence>
<accession>A0ABS7M6Z6</accession>
<protein>
    <submittedName>
        <fullName evidence="1">Uncharacterized protein</fullName>
    </submittedName>
</protein>